<evidence type="ECO:0000256" key="1">
    <source>
        <dbReference type="ARBA" id="ARBA00001974"/>
    </source>
</evidence>
<dbReference type="PANTHER" id="PTHR11748">
    <property type="entry name" value="D-LACTATE DEHYDROGENASE"/>
    <property type="match status" value="1"/>
</dbReference>
<evidence type="ECO:0000256" key="3">
    <source>
        <dbReference type="ARBA" id="ARBA00022723"/>
    </source>
</evidence>
<keyword evidence="5" id="KW-0560">Oxidoreductase</keyword>
<keyword evidence="11" id="KW-1185">Reference proteome</keyword>
<keyword evidence="3" id="KW-0479">Metal-binding</keyword>
<evidence type="ECO:0000256" key="6">
    <source>
        <dbReference type="ARBA" id="ARBA00023004"/>
    </source>
</evidence>
<evidence type="ECO:0000313" key="10">
    <source>
        <dbReference type="EMBL" id="MEE8659109.1"/>
    </source>
</evidence>
<comment type="cofactor">
    <cofactor evidence="1">
        <name>FAD</name>
        <dbReference type="ChEBI" id="CHEBI:57692"/>
    </cofactor>
</comment>
<dbReference type="InterPro" id="IPR036318">
    <property type="entry name" value="FAD-bd_PCMH-like_sf"/>
</dbReference>
<evidence type="ECO:0000259" key="9">
    <source>
        <dbReference type="PROSITE" id="PS51387"/>
    </source>
</evidence>
<evidence type="ECO:0000313" key="11">
    <source>
        <dbReference type="Proteomes" id="UP001312908"/>
    </source>
</evidence>
<dbReference type="PROSITE" id="PS51387">
    <property type="entry name" value="FAD_PCMH"/>
    <property type="match status" value="1"/>
</dbReference>
<feature type="domain" description="4Fe-4S ferredoxin-type" evidence="8">
    <location>
        <begin position="654"/>
        <end position="686"/>
    </location>
</feature>
<feature type="domain" description="FAD-binding PCMH-type" evidence="9">
    <location>
        <begin position="51"/>
        <end position="283"/>
    </location>
</feature>
<sequence length="1016" mass="112276">MVKAISALPISEAEKSVDALYLDALRKAGFRGEIAQGEDSRIVFSTDNSIYRQPPCAIIFPIDENDVALALQIAGQAAFRTVKFAPRGGGTGTNGQSLTDGIVLDLSRHMNAILEINVAERWARVQPGVVKDQLNAALKPHGLFFAPELSTSNRATIGGMVNTDASGQGSCTYGKTRDHVLALKTALLGGDVLITHPVAASALEATFPKSGRAGEVAHALHRLATENQDLIEEIFPPLNRCLTGYDLKHLMPGDGVFDPNSVLCGSEGTLGVVVEVKLNLLPVPKHVTLINVRYESFMDALRDARHLMAKKPISIETVDSRVLDLAMQDVSWYDVADYFPSDPEKPTRGINIIEFSDDDAEALARRVADFTDDLTSGEAGRLGYTCAQGDAAVKSVYAMRKRAVGLLGNVSGEARPQPFVEDTAVPPENLAAYIAAFRALLDRHGLEYGMFGHVDAGVLHVRPLLNMRNAEDRARIKPISDEVAALTQKYHGLIWGEHGKGLRSEYVPRFFGALYPVLQQVKALFDPYNQLNPGKIATPATLPDASLTGIEDVPMRGAHDQRITPPVWKSFGAAMHCNGNGACFNHNVNDPMCPSWKGTRDRRYSPKGRAQLVKAWLDKQIAAGTDIAALERENGLAVVKRFFTRRRRTGTDFSHEVYDAMATCLACKSCTRQCPVHVDVPDLRARFLSLYHTRFSRPVKDYLIACLEPLLIVAGHAPRLYNALVSNKWAARFARLKLGLVDLPALSTQRFHRACQRLGVRTATLHEMQKLSDEGRARSVIFVPDVFTSQIDTNVVLDAMEAARRLGFRVYVIPPVMTGKPLQVYGFTRLFKFVARRSLRRLQRLADGGMTLVGVDPAMTLVFRQEYRHLSDIGALPEIQLIHEWLHHVTSDRQLVSLAAARPSSHHTLMLHCTEKTSLADSPQKWREIYQRFGLTLDIAETGCCGMSGAFGHEATNKDLSREIFNLSWAPRLDQEPKGQVLATGFSCRSQVKRFRHERLMHPVSVIAAHLRGRRR</sequence>
<dbReference type="Pfam" id="PF01565">
    <property type="entry name" value="FAD_binding_4"/>
    <property type="match status" value="1"/>
</dbReference>
<evidence type="ECO:0000259" key="8">
    <source>
        <dbReference type="PROSITE" id="PS51379"/>
    </source>
</evidence>
<protein>
    <submittedName>
        <fullName evidence="10">FAD/FMN-containing dehydrogenase</fullName>
    </submittedName>
</protein>
<evidence type="ECO:0000256" key="4">
    <source>
        <dbReference type="ARBA" id="ARBA00022827"/>
    </source>
</evidence>
<dbReference type="EMBL" id="JAWJZY010000003">
    <property type="protein sequence ID" value="MEE8659109.1"/>
    <property type="molecule type" value="Genomic_DNA"/>
</dbReference>
<dbReference type="PROSITE" id="PS00198">
    <property type="entry name" value="4FE4S_FER_1"/>
    <property type="match status" value="1"/>
</dbReference>
<dbReference type="PANTHER" id="PTHR11748:SF119">
    <property type="entry name" value="D-2-HYDROXYGLUTARATE DEHYDROGENASE"/>
    <property type="match status" value="1"/>
</dbReference>
<dbReference type="Gene3D" id="3.30.465.10">
    <property type="match status" value="1"/>
</dbReference>
<dbReference type="InterPro" id="IPR016169">
    <property type="entry name" value="FAD-bd_PCMH_sub2"/>
</dbReference>
<evidence type="ECO:0000256" key="7">
    <source>
        <dbReference type="ARBA" id="ARBA00023014"/>
    </source>
</evidence>
<dbReference type="InterPro" id="IPR016166">
    <property type="entry name" value="FAD-bd_PCMH"/>
</dbReference>
<dbReference type="SUPFAM" id="SSF46548">
    <property type="entry name" value="alpha-helical ferredoxin"/>
    <property type="match status" value="1"/>
</dbReference>
<dbReference type="InterPro" id="IPR004113">
    <property type="entry name" value="FAD-bd_oxidored_4_C"/>
</dbReference>
<keyword evidence="2" id="KW-0285">Flavoprotein</keyword>
<dbReference type="RefSeq" id="WP_394819966.1">
    <property type="nucleotide sequence ID" value="NZ_JAWJZY010000003.1"/>
</dbReference>
<dbReference type="InterPro" id="IPR016164">
    <property type="entry name" value="FAD-linked_Oxase-like_C"/>
</dbReference>
<dbReference type="SUPFAM" id="SSF55103">
    <property type="entry name" value="FAD-linked oxidases, C-terminal domain"/>
    <property type="match status" value="1"/>
</dbReference>
<keyword evidence="7" id="KW-0411">Iron-sulfur</keyword>
<gene>
    <name evidence="10" type="ORF">DOFOFD_08795</name>
</gene>
<dbReference type="Gene3D" id="3.30.70.2740">
    <property type="match status" value="1"/>
</dbReference>
<keyword evidence="4" id="KW-0274">FAD</keyword>
<comment type="caution">
    <text evidence="10">The sequence shown here is derived from an EMBL/GenBank/DDBJ whole genome shotgun (WGS) entry which is preliminary data.</text>
</comment>
<accession>A0ABU7U2M2</accession>
<dbReference type="PROSITE" id="PS51379">
    <property type="entry name" value="4FE4S_FER_2"/>
    <property type="match status" value="1"/>
</dbReference>
<organism evidence="10 11">
    <name type="scientific">Sorlinia euscelidii</name>
    <dbReference type="NCBI Taxonomy" id="3081148"/>
    <lineage>
        <taxon>Bacteria</taxon>
        <taxon>Pseudomonadati</taxon>
        <taxon>Pseudomonadota</taxon>
        <taxon>Alphaproteobacteria</taxon>
        <taxon>Acetobacterales</taxon>
        <taxon>Acetobacteraceae</taxon>
        <taxon>Sorlinia</taxon>
    </lineage>
</organism>
<dbReference type="Proteomes" id="UP001312908">
    <property type="component" value="Unassembled WGS sequence"/>
</dbReference>
<dbReference type="Pfam" id="PF02913">
    <property type="entry name" value="FAD-oxidase_C"/>
    <property type="match status" value="1"/>
</dbReference>
<dbReference type="InterPro" id="IPR006094">
    <property type="entry name" value="Oxid_FAD_bind_N"/>
</dbReference>
<evidence type="ECO:0000256" key="5">
    <source>
        <dbReference type="ARBA" id="ARBA00023002"/>
    </source>
</evidence>
<proteinExistence type="predicted"/>
<dbReference type="InterPro" id="IPR017900">
    <property type="entry name" value="4Fe4S_Fe_S_CS"/>
</dbReference>
<name>A0ABU7U2M2_9PROT</name>
<keyword evidence="6" id="KW-0408">Iron</keyword>
<dbReference type="InterPro" id="IPR017896">
    <property type="entry name" value="4Fe4S_Fe-S-bd"/>
</dbReference>
<dbReference type="SUPFAM" id="SSF56176">
    <property type="entry name" value="FAD-binding/transporter-associated domain-like"/>
    <property type="match status" value="1"/>
</dbReference>
<evidence type="ECO:0000256" key="2">
    <source>
        <dbReference type="ARBA" id="ARBA00022630"/>
    </source>
</evidence>
<reference evidence="10 11" key="1">
    <citation type="submission" date="2023-10" db="EMBL/GenBank/DDBJ databases">
        <title>Sorlinia euscelidii gen. nov., sp. nov., an acetic acid bacteria isolated from the gut of Euscelidius variegatus emitter.</title>
        <authorList>
            <person name="Michoud G."/>
            <person name="Marasco R."/>
            <person name="Seferji K."/>
            <person name="Gonella E."/>
            <person name="Garuglieri E."/>
            <person name="Alma A."/>
            <person name="Mapelli F."/>
            <person name="Borin S."/>
            <person name="Daffonchio D."/>
            <person name="Crotti E."/>
        </authorList>
    </citation>
    <scope>NUCLEOTIDE SEQUENCE [LARGE SCALE GENOMIC DNA]</scope>
    <source>
        <strain evidence="10 11">EV16P</strain>
    </source>
</reference>